<dbReference type="SUPFAM" id="SSF52540">
    <property type="entry name" value="P-loop containing nucleoside triphosphate hydrolases"/>
    <property type="match status" value="2"/>
</dbReference>
<name>A0A935T9C7_9PROT</name>
<keyword evidence="2" id="KW-0067">ATP-binding</keyword>
<proteinExistence type="predicted"/>
<dbReference type="InterPro" id="IPR014001">
    <property type="entry name" value="Helicase_ATP-bd"/>
</dbReference>
<dbReference type="GO" id="GO:0016787">
    <property type="term" value="F:hydrolase activity"/>
    <property type="evidence" value="ECO:0007669"/>
    <property type="project" value="InterPro"/>
</dbReference>
<evidence type="ECO:0000259" key="1">
    <source>
        <dbReference type="PROSITE" id="PS51192"/>
    </source>
</evidence>
<dbReference type="CDD" id="cd18785">
    <property type="entry name" value="SF2_C"/>
    <property type="match status" value="1"/>
</dbReference>
<dbReference type="InterPro" id="IPR011335">
    <property type="entry name" value="Restrct_endonuc-II-like"/>
</dbReference>
<evidence type="ECO:0000313" key="2">
    <source>
        <dbReference type="EMBL" id="MBK7955433.1"/>
    </source>
</evidence>
<dbReference type="Gene3D" id="3.40.50.300">
    <property type="entry name" value="P-loop containing nucleotide triphosphate hydrolases"/>
    <property type="match status" value="2"/>
</dbReference>
<keyword evidence="2" id="KW-0547">Nucleotide-binding</keyword>
<dbReference type="Pfam" id="PF04480">
    <property type="entry name" value="DUF559"/>
    <property type="match status" value="1"/>
</dbReference>
<keyword evidence="2" id="KW-0347">Helicase</keyword>
<comment type="caution">
    <text evidence="2">The sequence shown here is derived from an EMBL/GenBank/DDBJ whole genome shotgun (WGS) entry which is preliminary data.</text>
</comment>
<accession>A0A935T9C7</accession>
<dbReference type="CDD" id="cd17926">
    <property type="entry name" value="DEXHc_RE"/>
    <property type="match status" value="1"/>
</dbReference>
<feature type="domain" description="Helicase ATP-binding" evidence="1">
    <location>
        <begin position="411"/>
        <end position="561"/>
    </location>
</feature>
<dbReference type="InterPro" id="IPR007569">
    <property type="entry name" value="DUF559"/>
</dbReference>
<organism evidence="2 3">
    <name type="scientific">Candidatus Accumulibacter affinis</name>
    <dbReference type="NCBI Taxonomy" id="2954384"/>
    <lineage>
        <taxon>Bacteria</taxon>
        <taxon>Pseudomonadati</taxon>
        <taxon>Pseudomonadota</taxon>
        <taxon>Betaproteobacteria</taxon>
        <taxon>Candidatus Accumulibacter</taxon>
    </lineage>
</organism>
<dbReference type="Gene3D" id="3.40.960.10">
    <property type="entry name" value="VSR Endonuclease"/>
    <property type="match status" value="1"/>
</dbReference>
<protein>
    <submittedName>
        <fullName evidence="2">DEAD/DEAH box helicase family protein</fullName>
    </submittedName>
</protein>
<dbReference type="GO" id="GO:0005524">
    <property type="term" value="F:ATP binding"/>
    <property type="evidence" value="ECO:0007669"/>
    <property type="project" value="InterPro"/>
</dbReference>
<reference evidence="2 3" key="1">
    <citation type="submission" date="2020-10" db="EMBL/GenBank/DDBJ databases">
        <title>Connecting structure to function with the recovery of over 1000 high-quality activated sludge metagenome-assembled genomes encoding full-length rRNA genes using long-read sequencing.</title>
        <authorList>
            <person name="Singleton C.M."/>
            <person name="Petriglieri F."/>
            <person name="Kristensen J.M."/>
            <person name="Kirkegaard R.H."/>
            <person name="Michaelsen T.Y."/>
            <person name="Andersen M.H."/>
            <person name="Karst S.M."/>
            <person name="Dueholm M.S."/>
            <person name="Nielsen P.H."/>
            <person name="Albertsen M."/>
        </authorList>
    </citation>
    <scope>NUCLEOTIDE SEQUENCE [LARGE SCALE GENOMIC DNA]</scope>
    <source>
        <strain evidence="2">Fred_18-Q3-R57-64_BAT3C.720</strain>
    </source>
</reference>
<gene>
    <name evidence="2" type="ORF">IPK02_16630</name>
</gene>
<dbReference type="Proteomes" id="UP000706151">
    <property type="component" value="Unassembled WGS sequence"/>
</dbReference>
<dbReference type="InterPro" id="IPR054347">
    <property type="entry name" value="TOTE_primase"/>
</dbReference>
<dbReference type="AlphaFoldDB" id="A0A935T9C7"/>
<dbReference type="GO" id="GO:0004386">
    <property type="term" value="F:helicase activity"/>
    <property type="evidence" value="ECO:0007669"/>
    <property type="project" value="UniProtKB-KW"/>
</dbReference>
<keyword evidence="2" id="KW-0378">Hydrolase</keyword>
<dbReference type="GO" id="GO:0005829">
    <property type="term" value="C:cytosol"/>
    <property type="evidence" value="ECO:0007669"/>
    <property type="project" value="TreeGrafter"/>
</dbReference>
<dbReference type="PANTHER" id="PTHR47396:SF1">
    <property type="entry name" value="ATP-DEPENDENT HELICASE IRC3-RELATED"/>
    <property type="match status" value="1"/>
</dbReference>
<sequence>MRADAVVSQHSSVAAKIALFRSFFRGRDDLYPRRFESLRTGTAGYSPACANEWVRGVCDKRAVRCQDCPSRRFLPLTDETIRQHLSGQDDRGREFVVGVYPMLLDETCFFLAVDFDKEGWRADIGAVRETCRQLGLPAAVERSRSGNGGHLWLFFAEAIPAVLARKLGAHLLTETMERRPDIGLDSYDRFFPNQDTLPRGGFGNLIALPLQKRPRESDDSVFVDDRLLAWPDQWAFLSSTQKITCAEAERIVRAAEQRGRVVGVSFPVLDEDNEGDEEPWTTPPSRRRVESPIVGPLPERLELVFGSEIYLAKDGLPAALRNRLLRLAAFQNPEFYRAQAMRLPTFGKPRVISCAEDHPLHIGLPRGCLNEIRDLLGSLGIECVLRDERHSGVPLSVSFHGTLRPQQAVAAEALAGHDHGVLAATTAFGKTVVAAWLIARRGVSTLVLVHRQQLLEQWVERLSTFLGLPAKAIGRIGGGRKKPNGTLDVALIQSLVREGVVDDRVGEYGHLVVDECHHLPASSFAQLARRAKAKYVLGLSATVTRKDGHHPIIFMHCGPVRYRVSAREQAAERPFIHNVWVRPTAFLPPDAGDPDLRAQFHDLYEALIADDRRNRLIVDDVAAAVREGRSPVVLTERTRHLELLAERLTSVARHLVVLRGGMGRKQLQEALAQLTAIPESEERVVLATGGYLGEGFDDARLDTLFLTLPVSWRGTIAQYAGRLHRLHDNKREVRIYDYADLNVPMLARMFDRRCKGYEAVGYTILLPASAVPGWPPEVPLPVEPEWKRDYAVSVQRLLRDGVDAPLGDLFVHAARSREAGAQGLERARSASEAFLFRRLQTLPDTAGKFHLNVELPIPFDGRGGMEVDLLAVEARVAVEIDGPQHLADPVAYRRDRRKDALLQESGYVVLRFLAEDVGKHLDNVLDTILRALARRQRDLPGGVPTVPLF</sequence>
<dbReference type="PANTHER" id="PTHR47396">
    <property type="entry name" value="TYPE I RESTRICTION ENZYME ECOKI R PROTEIN"/>
    <property type="match status" value="1"/>
</dbReference>
<dbReference type="SUPFAM" id="SSF52980">
    <property type="entry name" value="Restriction endonuclease-like"/>
    <property type="match status" value="1"/>
</dbReference>
<dbReference type="SMART" id="SM00487">
    <property type="entry name" value="DEXDc"/>
    <property type="match status" value="1"/>
</dbReference>
<dbReference type="InterPro" id="IPR050742">
    <property type="entry name" value="Helicase_Restrict-Modif_Enz"/>
</dbReference>
<evidence type="ECO:0000313" key="3">
    <source>
        <dbReference type="Proteomes" id="UP000706151"/>
    </source>
</evidence>
<dbReference type="EMBL" id="JADJOT010000010">
    <property type="protein sequence ID" value="MBK7955433.1"/>
    <property type="molecule type" value="Genomic_DNA"/>
</dbReference>
<dbReference type="PROSITE" id="PS51192">
    <property type="entry name" value="HELICASE_ATP_BIND_1"/>
    <property type="match status" value="1"/>
</dbReference>
<dbReference type="Pfam" id="PF04851">
    <property type="entry name" value="ResIII"/>
    <property type="match status" value="1"/>
</dbReference>
<dbReference type="GO" id="GO:0003677">
    <property type="term" value="F:DNA binding"/>
    <property type="evidence" value="ECO:0007669"/>
    <property type="project" value="InterPro"/>
</dbReference>
<dbReference type="InterPro" id="IPR027417">
    <property type="entry name" value="P-loop_NTPase"/>
</dbReference>
<dbReference type="Pfam" id="PF22548">
    <property type="entry name" value="AEP-TOTE"/>
    <property type="match status" value="1"/>
</dbReference>
<dbReference type="InterPro" id="IPR006935">
    <property type="entry name" value="Helicase/UvrB_N"/>
</dbReference>